<dbReference type="Pfam" id="PF02498">
    <property type="entry name" value="Bro-N"/>
    <property type="match status" value="1"/>
</dbReference>
<sequence>MANDKNNKNFVPETRIAVFKSRGIRKTLHNNEWWFLISDVVEILTDSTDPSGYIKDMRRRDNELSKGWGQIATPLLLETPGENQKINCANTEGIFRIIQSIPSPRAEPFKRWLARVGYERVQEIEDPEMATKRIRALYKAKGYSDAWIEKRMRGIAIHAELTEEWKNRDVKGEPEYAILAAEISKAAFGLTPSEYKELKGLERENLRDHMTDLELIFSMLGEAATTEITKTQDAQGVAENRTAARKGGRIAGEAREKLETETKRKVVTPENYLVEPESRKRLK</sequence>
<feature type="region of interest" description="Disordered" evidence="1">
    <location>
        <begin position="234"/>
        <end position="264"/>
    </location>
</feature>
<feature type="compositionally biased region" description="Basic and acidic residues" evidence="1">
    <location>
        <begin position="252"/>
        <end position="264"/>
    </location>
</feature>
<gene>
    <name evidence="3" type="ORF">H8E23_16150</name>
</gene>
<proteinExistence type="predicted"/>
<accession>A0A8J6TJZ4</accession>
<evidence type="ECO:0000313" key="3">
    <source>
        <dbReference type="EMBL" id="MBC8362917.1"/>
    </source>
</evidence>
<dbReference type="SMART" id="SM01040">
    <property type="entry name" value="Bro-N"/>
    <property type="match status" value="1"/>
</dbReference>
<protein>
    <submittedName>
        <fullName evidence="3">Bro-N domain-containing protein</fullName>
    </submittedName>
</protein>
<reference evidence="3 4" key="1">
    <citation type="submission" date="2020-08" db="EMBL/GenBank/DDBJ databases">
        <title>Bridging the membrane lipid divide: bacteria of the FCB group superphylum have the potential to synthesize archaeal ether lipids.</title>
        <authorList>
            <person name="Villanueva L."/>
            <person name="Von Meijenfeldt F.A.B."/>
            <person name="Westbye A.B."/>
            <person name="Yadav S."/>
            <person name="Hopmans E.C."/>
            <person name="Dutilh B.E."/>
            <person name="Sinninghe Damste J.S."/>
        </authorList>
    </citation>
    <scope>NUCLEOTIDE SEQUENCE [LARGE SCALE GENOMIC DNA]</scope>
    <source>
        <strain evidence="3">NIOZ-UU30</strain>
    </source>
</reference>
<evidence type="ECO:0000256" key="1">
    <source>
        <dbReference type="SAM" id="MobiDB-lite"/>
    </source>
</evidence>
<evidence type="ECO:0000313" key="4">
    <source>
        <dbReference type="Proteomes" id="UP000603434"/>
    </source>
</evidence>
<name>A0A8J6TJZ4_9BACT</name>
<dbReference type="EMBL" id="JACNJH010000232">
    <property type="protein sequence ID" value="MBC8362917.1"/>
    <property type="molecule type" value="Genomic_DNA"/>
</dbReference>
<dbReference type="InterPro" id="IPR003497">
    <property type="entry name" value="BRO_N_domain"/>
</dbReference>
<organism evidence="3 4">
    <name type="scientific">Candidatus Desulfatibia profunda</name>
    <dbReference type="NCBI Taxonomy" id="2841695"/>
    <lineage>
        <taxon>Bacteria</taxon>
        <taxon>Pseudomonadati</taxon>
        <taxon>Thermodesulfobacteriota</taxon>
        <taxon>Desulfobacteria</taxon>
        <taxon>Desulfobacterales</taxon>
        <taxon>Desulfobacterales incertae sedis</taxon>
        <taxon>Candidatus Desulfatibia</taxon>
    </lineage>
</organism>
<evidence type="ECO:0000259" key="2">
    <source>
        <dbReference type="PROSITE" id="PS51750"/>
    </source>
</evidence>
<dbReference type="PROSITE" id="PS51750">
    <property type="entry name" value="BRO_N"/>
    <property type="match status" value="1"/>
</dbReference>
<comment type="caution">
    <text evidence="3">The sequence shown here is derived from an EMBL/GenBank/DDBJ whole genome shotgun (WGS) entry which is preliminary data.</text>
</comment>
<dbReference type="AlphaFoldDB" id="A0A8J6TJZ4"/>
<dbReference type="Proteomes" id="UP000603434">
    <property type="component" value="Unassembled WGS sequence"/>
</dbReference>
<feature type="domain" description="Bro-N" evidence="2">
    <location>
        <begin position="13"/>
        <end position="125"/>
    </location>
</feature>